<evidence type="ECO:0000313" key="4">
    <source>
        <dbReference type="Proteomes" id="UP000320580"/>
    </source>
</evidence>
<dbReference type="GO" id="GO:0010181">
    <property type="term" value="F:FMN binding"/>
    <property type="evidence" value="ECO:0007669"/>
    <property type="project" value="TreeGrafter"/>
</dbReference>
<dbReference type="PANTHER" id="PTHR30543">
    <property type="entry name" value="CHROMATE REDUCTASE"/>
    <property type="match status" value="1"/>
</dbReference>
<feature type="compositionally biased region" description="Polar residues" evidence="1">
    <location>
        <begin position="20"/>
        <end position="32"/>
    </location>
</feature>
<dbReference type="AlphaFoldDB" id="A0A5B8J979"/>
<feature type="domain" description="NADPH-dependent FMN reductase-like" evidence="2">
    <location>
        <begin position="45"/>
        <end position="180"/>
    </location>
</feature>
<accession>A0A5B8J979</accession>
<feature type="compositionally biased region" description="Basic residues" evidence="1">
    <location>
        <begin position="1"/>
        <end position="18"/>
    </location>
</feature>
<reference evidence="3 4" key="1">
    <citation type="submission" date="2019-07" db="EMBL/GenBank/DDBJ databases">
        <authorList>
            <person name="Zhu P."/>
        </authorList>
    </citation>
    <scope>NUCLEOTIDE SEQUENCE [LARGE SCALE GENOMIC DNA]</scope>
    <source>
        <strain evidence="3 4">SSL-25</strain>
    </source>
</reference>
<name>A0A5B8J979_9ACTN</name>
<keyword evidence="4" id="KW-1185">Reference proteome</keyword>
<protein>
    <submittedName>
        <fullName evidence="3">NAD(P)H-dependent oxidoreductase</fullName>
    </submittedName>
</protein>
<feature type="region of interest" description="Disordered" evidence="1">
    <location>
        <begin position="1"/>
        <end position="40"/>
    </location>
</feature>
<dbReference type="InterPro" id="IPR050712">
    <property type="entry name" value="NAD(P)H-dep_reductase"/>
</dbReference>
<proteinExistence type="predicted"/>
<dbReference type="InterPro" id="IPR029039">
    <property type="entry name" value="Flavoprotein-like_sf"/>
</dbReference>
<organism evidence="3 4">
    <name type="scientific">Streptomyces qinzhouensis</name>
    <dbReference type="NCBI Taxonomy" id="2599401"/>
    <lineage>
        <taxon>Bacteria</taxon>
        <taxon>Bacillati</taxon>
        <taxon>Actinomycetota</taxon>
        <taxon>Actinomycetes</taxon>
        <taxon>Kitasatosporales</taxon>
        <taxon>Streptomycetaceae</taxon>
        <taxon>Streptomyces</taxon>
    </lineage>
</organism>
<evidence type="ECO:0000259" key="2">
    <source>
        <dbReference type="Pfam" id="PF03358"/>
    </source>
</evidence>
<dbReference type="GO" id="GO:0005829">
    <property type="term" value="C:cytosol"/>
    <property type="evidence" value="ECO:0007669"/>
    <property type="project" value="TreeGrafter"/>
</dbReference>
<dbReference type="Pfam" id="PF03358">
    <property type="entry name" value="FMN_red"/>
    <property type="match status" value="1"/>
</dbReference>
<dbReference type="KEGG" id="sqz:FQU76_17095"/>
<dbReference type="Proteomes" id="UP000320580">
    <property type="component" value="Chromosome"/>
</dbReference>
<dbReference type="OrthoDB" id="9812295at2"/>
<evidence type="ECO:0000256" key="1">
    <source>
        <dbReference type="SAM" id="MobiDB-lite"/>
    </source>
</evidence>
<dbReference type="RefSeq" id="WP_146481259.1">
    <property type="nucleotide sequence ID" value="NZ_CP042266.1"/>
</dbReference>
<dbReference type="EMBL" id="CP042266">
    <property type="protein sequence ID" value="QDY77937.1"/>
    <property type="molecule type" value="Genomic_DNA"/>
</dbReference>
<evidence type="ECO:0000313" key="3">
    <source>
        <dbReference type="EMBL" id="QDY77937.1"/>
    </source>
</evidence>
<dbReference type="PANTHER" id="PTHR30543:SF21">
    <property type="entry name" value="NAD(P)H-DEPENDENT FMN REDUCTASE LOT6"/>
    <property type="match status" value="1"/>
</dbReference>
<dbReference type="GO" id="GO:0016491">
    <property type="term" value="F:oxidoreductase activity"/>
    <property type="evidence" value="ECO:0007669"/>
    <property type="project" value="InterPro"/>
</dbReference>
<sequence>MGRARQRRTPRRIHRQRRQSPQNRQDATTTKPPEQETRRTVVPLRVAVIVGSTREGRIGGRIAQWFTERAATRSELSLTVVDLLEFDFPARYPDRTTQSMRTFTDMIADAEAFVVVTPEYNRSYPASLKQAIDFAYDEWQAKPVAFVSYGHGSCGLHAVEHLRSVFTELHTVPLRNGVAINLLDEPMTGRDRSIALMLDQLGWWGTALREARAVRPYVS</sequence>
<dbReference type="InterPro" id="IPR005025">
    <property type="entry name" value="FMN_Rdtase-like_dom"/>
</dbReference>
<gene>
    <name evidence="3" type="ORF">FQU76_17095</name>
</gene>
<dbReference type="Gene3D" id="3.40.50.360">
    <property type="match status" value="1"/>
</dbReference>
<dbReference type="SUPFAM" id="SSF52218">
    <property type="entry name" value="Flavoproteins"/>
    <property type="match status" value="1"/>
</dbReference>